<evidence type="ECO:0000259" key="2">
    <source>
        <dbReference type="PROSITE" id="PS50234"/>
    </source>
</evidence>
<dbReference type="PROSITE" id="PS50234">
    <property type="entry name" value="VWFA"/>
    <property type="match status" value="1"/>
</dbReference>
<dbReference type="EMBL" id="LQNT01000011">
    <property type="protein sequence ID" value="KZE37247.1"/>
    <property type="molecule type" value="Genomic_DNA"/>
</dbReference>
<dbReference type="Pfam" id="PF13519">
    <property type="entry name" value="VWA_2"/>
    <property type="match status" value="1"/>
</dbReference>
<sequence>MRKIEPEENTSVLNTDAFDKRRFKEILEMSKGLRELRDGAVMPTFEPLLGDIWASLYKMKPSVTEGEVDGSLVANKQIMTAIMADPSFETFRHFTRLNDWASAIGTVKAGEKTHQWLARQTEKDRSLRDQLRNVREQLSQQQNQPDPKALEESLDEFNKKLQQTIEFNLESFRQSMGQAREEAQQAGEGLKSLLGGSRAGSGDAELRKVPLRDKIYLAEKISTDRKMKEIADWAGRFKQTARKKQKAKQTESVARQGVTTGIDVENLLPVELSLYTHPMTKMDFLRRFSERQTMQFELKGPEHLNKGPIVLCLDQSDSMRELDTQSKGFVLALMSIAKKQKRDLCLILFSSQVRQFEFSKGDIGASQIVRLAEAFLGGGTKFELALEEALQVIGESRFKEADLVFVTDGEDEVTDEFLERFNQLKREKAFQVLSLLIGTNPESVEPFTDRMVRISDFNEEGSFVAFEL</sequence>
<keyword evidence="1" id="KW-0175">Coiled coil</keyword>
<gene>
    <name evidence="3" type="ORF">AV656_11795</name>
</gene>
<organism evidence="3 4">
    <name type="scientific">Bhargavaea cecembensis</name>
    <dbReference type="NCBI Taxonomy" id="394098"/>
    <lineage>
        <taxon>Bacteria</taxon>
        <taxon>Bacillati</taxon>
        <taxon>Bacillota</taxon>
        <taxon>Bacilli</taxon>
        <taxon>Bacillales</taxon>
        <taxon>Caryophanaceae</taxon>
        <taxon>Bhargavaea</taxon>
    </lineage>
</organism>
<feature type="coiled-coil region" evidence="1">
    <location>
        <begin position="117"/>
        <end position="144"/>
    </location>
</feature>
<evidence type="ECO:0000313" key="4">
    <source>
        <dbReference type="Proteomes" id="UP000076490"/>
    </source>
</evidence>
<dbReference type="OrthoDB" id="92417at2"/>
<proteinExistence type="predicted"/>
<dbReference type="InterPro" id="IPR036465">
    <property type="entry name" value="vWFA_dom_sf"/>
</dbReference>
<dbReference type="PANTHER" id="PTHR36846:SF1">
    <property type="entry name" value="PROTEIN VIAA"/>
    <property type="match status" value="1"/>
</dbReference>
<evidence type="ECO:0000256" key="1">
    <source>
        <dbReference type="SAM" id="Coils"/>
    </source>
</evidence>
<dbReference type="SUPFAM" id="SSF53300">
    <property type="entry name" value="vWA-like"/>
    <property type="match status" value="1"/>
</dbReference>
<dbReference type="InterPro" id="IPR002035">
    <property type="entry name" value="VWF_A"/>
</dbReference>
<dbReference type="RefSeq" id="WP_063182309.1">
    <property type="nucleotide sequence ID" value="NZ_LQNT01000011.1"/>
</dbReference>
<dbReference type="AlphaFoldDB" id="A0A163EV24"/>
<dbReference type="PANTHER" id="PTHR36846">
    <property type="entry name" value="PROTEIN VIAA"/>
    <property type="match status" value="1"/>
</dbReference>
<reference evidence="3 4" key="1">
    <citation type="submission" date="2016-01" db="EMBL/GenBank/DDBJ databases">
        <title>Whole genome sequencing of Bhargavaea cecembensis T14.</title>
        <authorList>
            <person name="Hong K.W."/>
        </authorList>
    </citation>
    <scope>NUCLEOTIDE SEQUENCE [LARGE SCALE GENOMIC DNA]</scope>
    <source>
        <strain evidence="3 4">T14</strain>
    </source>
</reference>
<dbReference type="Gene3D" id="3.40.50.410">
    <property type="entry name" value="von Willebrand factor, type A domain"/>
    <property type="match status" value="1"/>
</dbReference>
<name>A0A163EV24_9BACL</name>
<feature type="domain" description="VWFA" evidence="2">
    <location>
        <begin position="308"/>
        <end position="468"/>
    </location>
</feature>
<protein>
    <recommendedName>
        <fullName evidence="2">VWFA domain-containing protein</fullName>
    </recommendedName>
</protein>
<evidence type="ECO:0000313" key="3">
    <source>
        <dbReference type="EMBL" id="KZE37247.1"/>
    </source>
</evidence>
<comment type="caution">
    <text evidence="3">The sequence shown here is derived from an EMBL/GenBank/DDBJ whole genome shotgun (WGS) entry which is preliminary data.</text>
</comment>
<dbReference type="GO" id="GO:0005829">
    <property type="term" value="C:cytosol"/>
    <property type="evidence" value="ECO:0007669"/>
    <property type="project" value="TreeGrafter"/>
</dbReference>
<accession>A0A163EV24</accession>
<dbReference type="SMART" id="SM00327">
    <property type="entry name" value="VWA"/>
    <property type="match status" value="1"/>
</dbReference>
<dbReference type="Proteomes" id="UP000076490">
    <property type="component" value="Unassembled WGS sequence"/>
</dbReference>